<reference evidence="2 3" key="1">
    <citation type="submission" date="2024-03" db="EMBL/GenBank/DDBJ databases">
        <title>The Acrasis kona genome and developmental transcriptomes reveal deep origins of eukaryotic multicellular pathways.</title>
        <authorList>
            <person name="Sheikh S."/>
            <person name="Fu C.-J."/>
            <person name="Brown M.W."/>
            <person name="Baldauf S.L."/>
        </authorList>
    </citation>
    <scope>NUCLEOTIDE SEQUENCE [LARGE SCALE GENOMIC DNA]</scope>
    <source>
        <strain evidence="2 3">ATCC MYA-3509</strain>
    </source>
</reference>
<evidence type="ECO:0000256" key="1">
    <source>
        <dbReference type="SAM" id="Coils"/>
    </source>
</evidence>
<gene>
    <name evidence="2" type="ORF">AKO1_003447</name>
</gene>
<keyword evidence="3" id="KW-1185">Reference proteome</keyword>
<comment type="caution">
    <text evidence="2">The sequence shown here is derived from an EMBL/GenBank/DDBJ whole genome shotgun (WGS) entry which is preliminary data.</text>
</comment>
<keyword evidence="1" id="KW-0175">Coiled coil</keyword>
<sequence>MLDDLPVVHRDEVDKGLLGYYKQKIDAHEKEMLDYINKVDEISVSYKRVHDLEWELRRRESEIVSLQEALSNAQLYIFDERERAMKLQHENDTLRIQELEDRRKIRDLLSLTQPITQEVTYFKDCRPDQMTKHMIFNKTMKKSFAQVPHNRAKTIQPDKRGDEIYIEEQISSASETSPEPVAAQPKQVKLNIKTPTVPNQRVLRTVFMPNEKTDSLVLQVESLQTHLEEQQKLWQEKEQSLLEERKVRMEEDKLRSDKDREIIEKLQSEIQRVNILHTKTTREYFVLSHNFRITNKKQKVEIDQLRSENSEKSSQVEDLKKRTKKEAKQLMNEAREQSEEYAKHFRQQTISREKDLVQLQDELIVNKENYENKLQTLQRKYDDVNRSYKELSQRRATDLEGFNKDVSTLRAKVKALEGKLSKSISLNIPPQTYNESQRFQEEQMLIQEHVNHLKLRLKNINKVVKKKTIKKKVK</sequence>
<dbReference type="InterPro" id="IPR037696">
    <property type="entry name" value="CCDC77"/>
</dbReference>
<feature type="coiled-coil region" evidence="1">
    <location>
        <begin position="263"/>
        <end position="419"/>
    </location>
</feature>
<dbReference type="AlphaFoldDB" id="A0AAW2Z5W7"/>
<evidence type="ECO:0000313" key="3">
    <source>
        <dbReference type="Proteomes" id="UP001431209"/>
    </source>
</evidence>
<dbReference type="Proteomes" id="UP001431209">
    <property type="component" value="Unassembled WGS sequence"/>
</dbReference>
<evidence type="ECO:0000313" key="2">
    <source>
        <dbReference type="EMBL" id="KAL0484632.1"/>
    </source>
</evidence>
<name>A0AAW2Z5W7_9EUKA</name>
<dbReference type="PANTHER" id="PTHR22091">
    <property type="entry name" value="COILED-COIL DOMAIN-CONTAINING PROTEIN 77"/>
    <property type="match status" value="1"/>
</dbReference>
<organism evidence="2 3">
    <name type="scientific">Acrasis kona</name>
    <dbReference type="NCBI Taxonomy" id="1008807"/>
    <lineage>
        <taxon>Eukaryota</taxon>
        <taxon>Discoba</taxon>
        <taxon>Heterolobosea</taxon>
        <taxon>Tetramitia</taxon>
        <taxon>Eutetramitia</taxon>
        <taxon>Acrasidae</taxon>
        <taxon>Acrasis</taxon>
    </lineage>
</organism>
<proteinExistence type="predicted"/>
<dbReference type="EMBL" id="JAOPGA020001056">
    <property type="protein sequence ID" value="KAL0484632.1"/>
    <property type="molecule type" value="Genomic_DNA"/>
</dbReference>
<accession>A0AAW2Z5W7</accession>
<dbReference type="PANTHER" id="PTHR22091:SF1">
    <property type="entry name" value="COILED-COIL DOMAIN-CONTAINING PROTEIN 77"/>
    <property type="match status" value="1"/>
</dbReference>
<protein>
    <submittedName>
        <fullName evidence="2">Coiled-coil domain-containing protein</fullName>
    </submittedName>
</protein>